<dbReference type="EMBL" id="JAFBEC010000011">
    <property type="protein sequence ID" value="MBM7634319.1"/>
    <property type="molecule type" value="Genomic_DNA"/>
</dbReference>
<dbReference type="RefSeq" id="WP_042359340.1">
    <property type="nucleotide sequence ID" value="NZ_JAFBEC010000011.1"/>
</dbReference>
<protein>
    <submittedName>
        <fullName evidence="1">Uncharacterized protein</fullName>
    </submittedName>
</protein>
<comment type="caution">
    <text evidence="1">The sequence shown here is derived from an EMBL/GenBank/DDBJ whole genome shotgun (WGS) entry which is preliminary data.</text>
</comment>
<evidence type="ECO:0000313" key="1">
    <source>
        <dbReference type="EMBL" id="MBM7634319.1"/>
    </source>
</evidence>
<name>A0ABS2PG65_9BACL</name>
<organism evidence="1 2">
    <name type="scientific">Geomicrobium sediminis</name>
    <dbReference type="NCBI Taxonomy" id="1347788"/>
    <lineage>
        <taxon>Bacteria</taxon>
        <taxon>Bacillati</taxon>
        <taxon>Bacillota</taxon>
        <taxon>Bacilli</taxon>
        <taxon>Bacillales</taxon>
        <taxon>Geomicrobium</taxon>
    </lineage>
</organism>
<reference evidence="1 2" key="1">
    <citation type="submission" date="2021-01" db="EMBL/GenBank/DDBJ databases">
        <title>Genomic Encyclopedia of Type Strains, Phase IV (KMG-IV): sequencing the most valuable type-strain genomes for metagenomic binning, comparative biology and taxonomic classification.</title>
        <authorList>
            <person name="Goeker M."/>
        </authorList>
    </citation>
    <scope>NUCLEOTIDE SEQUENCE [LARGE SCALE GENOMIC DNA]</scope>
    <source>
        <strain evidence="1 2">DSM 25540</strain>
    </source>
</reference>
<accession>A0ABS2PG65</accession>
<sequence>MKVDALYADGGKAITFRTGELTIHENDQWKGTFHQVEEQSLMFDAVSTKKPMMFKFETSGGTYEGQGFVADIDSEKTENIIHIESNGNLTKQ</sequence>
<dbReference type="Proteomes" id="UP000741863">
    <property type="component" value="Unassembled WGS sequence"/>
</dbReference>
<proteinExistence type="predicted"/>
<keyword evidence="2" id="KW-1185">Reference proteome</keyword>
<evidence type="ECO:0000313" key="2">
    <source>
        <dbReference type="Proteomes" id="UP000741863"/>
    </source>
</evidence>
<gene>
    <name evidence="1" type="ORF">JOD17_003421</name>
</gene>